<name>A0ABN0XG92_9ALTE</name>
<dbReference type="NCBIfam" id="TIGR00254">
    <property type="entry name" value="GGDEF"/>
    <property type="match status" value="1"/>
</dbReference>
<organism evidence="7 8">
    <name type="scientific">Bowmanella denitrificans</name>
    <dbReference type="NCBI Taxonomy" id="366582"/>
    <lineage>
        <taxon>Bacteria</taxon>
        <taxon>Pseudomonadati</taxon>
        <taxon>Pseudomonadota</taxon>
        <taxon>Gammaproteobacteria</taxon>
        <taxon>Alteromonadales</taxon>
        <taxon>Alteromonadaceae</taxon>
        <taxon>Bowmanella</taxon>
    </lineage>
</organism>
<evidence type="ECO:0000256" key="3">
    <source>
        <dbReference type="SAM" id="Coils"/>
    </source>
</evidence>
<evidence type="ECO:0000256" key="1">
    <source>
        <dbReference type="ARBA" id="ARBA00012528"/>
    </source>
</evidence>
<evidence type="ECO:0000313" key="8">
    <source>
        <dbReference type="Proteomes" id="UP001501757"/>
    </source>
</evidence>
<feature type="coiled-coil region" evidence="3">
    <location>
        <begin position="393"/>
        <end position="427"/>
    </location>
</feature>
<dbReference type="RefSeq" id="WP_343845879.1">
    <property type="nucleotide sequence ID" value="NZ_BAAAEI010000015.1"/>
</dbReference>
<dbReference type="InterPro" id="IPR043128">
    <property type="entry name" value="Rev_trsase/Diguanyl_cyclase"/>
</dbReference>
<evidence type="ECO:0000256" key="5">
    <source>
        <dbReference type="SAM" id="SignalP"/>
    </source>
</evidence>
<dbReference type="SUPFAM" id="SSF55073">
    <property type="entry name" value="Nucleotide cyclase"/>
    <property type="match status" value="1"/>
</dbReference>
<dbReference type="Proteomes" id="UP001501757">
    <property type="component" value="Unassembled WGS sequence"/>
</dbReference>
<dbReference type="InterPro" id="IPR029787">
    <property type="entry name" value="Nucleotide_cyclase"/>
</dbReference>
<keyword evidence="4" id="KW-1133">Transmembrane helix</keyword>
<dbReference type="InterPro" id="IPR000160">
    <property type="entry name" value="GGDEF_dom"/>
</dbReference>
<feature type="chain" id="PRO_5046339002" description="diguanylate cyclase" evidence="5">
    <location>
        <begin position="22"/>
        <end position="626"/>
    </location>
</feature>
<dbReference type="PANTHER" id="PTHR45138:SF9">
    <property type="entry name" value="DIGUANYLATE CYCLASE DGCM-RELATED"/>
    <property type="match status" value="1"/>
</dbReference>
<feature type="domain" description="GGDEF" evidence="6">
    <location>
        <begin position="491"/>
        <end position="623"/>
    </location>
</feature>
<dbReference type="PROSITE" id="PS50887">
    <property type="entry name" value="GGDEF"/>
    <property type="match status" value="1"/>
</dbReference>
<dbReference type="InterPro" id="IPR050469">
    <property type="entry name" value="Diguanylate_Cyclase"/>
</dbReference>
<keyword evidence="4" id="KW-0812">Transmembrane</keyword>
<feature type="signal peptide" evidence="5">
    <location>
        <begin position="1"/>
        <end position="21"/>
    </location>
</feature>
<dbReference type="SUPFAM" id="SSF48452">
    <property type="entry name" value="TPR-like"/>
    <property type="match status" value="2"/>
</dbReference>
<accession>A0ABN0XG92</accession>
<protein>
    <recommendedName>
        <fullName evidence="1">diguanylate cyclase</fullName>
        <ecNumber evidence="1">2.7.7.65</ecNumber>
    </recommendedName>
</protein>
<dbReference type="InterPro" id="IPR011990">
    <property type="entry name" value="TPR-like_helical_dom_sf"/>
</dbReference>
<dbReference type="EMBL" id="BAAAEI010000015">
    <property type="protein sequence ID" value="GAA0362829.1"/>
    <property type="molecule type" value="Genomic_DNA"/>
</dbReference>
<evidence type="ECO:0000256" key="4">
    <source>
        <dbReference type="SAM" id="Phobius"/>
    </source>
</evidence>
<keyword evidence="8" id="KW-1185">Reference proteome</keyword>
<evidence type="ECO:0000256" key="2">
    <source>
        <dbReference type="ARBA" id="ARBA00034247"/>
    </source>
</evidence>
<keyword evidence="4" id="KW-0472">Membrane</keyword>
<sequence>MRLLSLTGLLLYSCLSSSLYAASSQWLAQLEAPFQQWQVLIKTNPNLLLEQLHSMPAEHKNTALQQAQYHLLMSHASGALVLPEQSIQEAQAGLSLVTLDEQPWLYHQLQLSQALALDLDGAPASGLDAVTQALQWAERHDDANLLVAALMTRGTLLNSLTDYLGAMADLQRAYNLAPQQSDDIARADIAGALALVYEYRGEDNLSLPYFQEAVDYYRQQPASVSLSIYLYGLGRANKNQGNTDTGRAQLQESAKISEQLNDHQGVAYALKEIAGMDLQAQRYTEAERQALEAIQLFRQADNNYMLLDTARLLSSIYLAQQQTERAQTWLQQAQQALDPVSMPIQRVELAIQQAKVLAAQGHYQSAFDLLLQSTDEKQAIQNRQSSEQLHQLRSRYELDAQAHQNQILNAQNQLQQTQLQSQQRKNQLLILLFICATLICTLLLFLFYRQHSHKRALQQLADTDSLTGLLNRRKTLALLQLQADLAKRHGFDFCVALVDLDHFKKINDSLGHQGGDVVLKHFADLCQKTLRHTDIVGRIGGEEFLIALPHTSIDDAAVLMEKLRKRAEDITKMMALTDLQVSISIGLVNNTPPRTAIELLAQADKILYSAKDAGRNRVVVDIPAVA</sequence>
<keyword evidence="5" id="KW-0732">Signal</keyword>
<evidence type="ECO:0000259" key="6">
    <source>
        <dbReference type="PROSITE" id="PS50887"/>
    </source>
</evidence>
<proteinExistence type="predicted"/>
<dbReference type="Gene3D" id="1.25.40.10">
    <property type="entry name" value="Tetratricopeptide repeat domain"/>
    <property type="match status" value="1"/>
</dbReference>
<comment type="caution">
    <text evidence="7">The sequence shown here is derived from an EMBL/GenBank/DDBJ whole genome shotgun (WGS) entry which is preliminary data.</text>
</comment>
<feature type="transmembrane region" description="Helical" evidence="4">
    <location>
        <begin position="428"/>
        <end position="448"/>
    </location>
</feature>
<keyword evidence="3" id="KW-0175">Coiled coil</keyword>
<dbReference type="Pfam" id="PF00990">
    <property type="entry name" value="GGDEF"/>
    <property type="match status" value="1"/>
</dbReference>
<gene>
    <name evidence="7" type="ORF">GCM10009092_29050</name>
</gene>
<dbReference type="PANTHER" id="PTHR45138">
    <property type="entry name" value="REGULATORY COMPONENTS OF SENSORY TRANSDUCTION SYSTEM"/>
    <property type="match status" value="1"/>
</dbReference>
<comment type="catalytic activity">
    <reaction evidence="2">
        <text>2 GTP = 3',3'-c-di-GMP + 2 diphosphate</text>
        <dbReference type="Rhea" id="RHEA:24898"/>
        <dbReference type="ChEBI" id="CHEBI:33019"/>
        <dbReference type="ChEBI" id="CHEBI:37565"/>
        <dbReference type="ChEBI" id="CHEBI:58805"/>
        <dbReference type="EC" id="2.7.7.65"/>
    </reaction>
</comment>
<dbReference type="EC" id="2.7.7.65" evidence="1"/>
<dbReference type="Gene3D" id="3.30.70.270">
    <property type="match status" value="1"/>
</dbReference>
<dbReference type="InterPro" id="IPR019734">
    <property type="entry name" value="TPR_rpt"/>
</dbReference>
<reference evidence="7 8" key="1">
    <citation type="journal article" date="2019" name="Int. J. Syst. Evol. Microbiol.">
        <title>The Global Catalogue of Microorganisms (GCM) 10K type strain sequencing project: providing services to taxonomists for standard genome sequencing and annotation.</title>
        <authorList>
            <consortium name="The Broad Institute Genomics Platform"/>
            <consortium name="The Broad Institute Genome Sequencing Center for Infectious Disease"/>
            <person name="Wu L."/>
            <person name="Ma J."/>
        </authorList>
    </citation>
    <scope>NUCLEOTIDE SEQUENCE [LARGE SCALE GENOMIC DNA]</scope>
    <source>
        <strain evidence="7 8">JCM 13378</strain>
    </source>
</reference>
<evidence type="ECO:0000313" key="7">
    <source>
        <dbReference type="EMBL" id="GAA0362829.1"/>
    </source>
</evidence>
<dbReference type="SMART" id="SM00267">
    <property type="entry name" value="GGDEF"/>
    <property type="match status" value="1"/>
</dbReference>
<dbReference type="CDD" id="cd01949">
    <property type="entry name" value="GGDEF"/>
    <property type="match status" value="1"/>
</dbReference>
<dbReference type="SMART" id="SM00028">
    <property type="entry name" value="TPR"/>
    <property type="match status" value="3"/>
</dbReference>